<name>A0A2W4E401_9HYPH</name>
<proteinExistence type="predicted"/>
<sequence>MEPTGAQYINEQRFLLLEVNMPKRMVMRGLAAAVLLCAAAVPVMAALEGHINYAPQQMAQADITGSIDTSVPDCGPAYMPTLVHERDGSIIGMVYVLDGDNC</sequence>
<evidence type="ECO:0000313" key="1">
    <source>
        <dbReference type="EMBL" id="PZM10346.1"/>
    </source>
</evidence>
<dbReference type="Proteomes" id="UP000248925">
    <property type="component" value="Unassembled WGS sequence"/>
</dbReference>
<keyword evidence="2" id="KW-1185">Reference proteome</keyword>
<dbReference type="EMBL" id="PCDP01000051">
    <property type="protein sequence ID" value="PZM10346.1"/>
    <property type="molecule type" value="Genomic_DNA"/>
</dbReference>
<gene>
    <name evidence="1" type="ORF">CPY51_23635</name>
</gene>
<organism evidence="1 2">
    <name type="scientific">Rhizobium tubonense</name>
    <dbReference type="NCBI Taxonomy" id="484088"/>
    <lineage>
        <taxon>Bacteria</taxon>
        <taxon>Pseudomonadati</taxon>
        <taxon>Pseudomonadota</taxon>
        <taxon>Alphaproteobacteria</taxon>
        <taxon>Hyphomicrobiales</taxon>
        <taxon>Rhizobiaceae</taxon>
        <taxon>Rhizobium/Agrobacterium group</taxon>
        <taxon>Rhizobium</taxon>
    </lineage>
</organism>
<evidence type="ECO:0000313" key="2">
    <source>
        <dbReference type="Proteomes" id="UP000248925"/>
    </source>
</evidence>
<comment type="caution">
    <text evidence="1">The sequence shown here is derived from an EMBL/GenBank/DDBJ whole genome shotgun (WGS) entry which is preliminary data.</text>
</comment>
<accession>A0A2W4E401</accession>
<dbReference type="AlphaFoldDB" id="A0A2W4E401"/>
<reference evidence="1 2" key="1">
    <citation type="journal article" date="2018" name="Sci. Rep.">
        <title>Rhizobium tumorigenes sp. nov., a novel plant tumorigenic bacterium isolated from cane gall tumors on thornless blackberry.</title>
        <authorList>
            <person name="Kuzmanovi N."/>
            <person name="Smalla K."/>
            <person name="Gronow S."/>
            <person name="PuBawska J."/>
        </authorList>
    </citation>
    <scope>NUCLEOTIDE SEQUENCE [LARGE SCALE GENOMIC DNA]</scope>
    <source>
        <strain evidence="1 2">CCBAU 85046</strain>
    </source>
</reference>
<protein>
    <submittedName>
        <fullName evidence="1">Uncharacterized protein</fullName>
    </submittedName>
</protein>